<evidence type="ECO:0000313" key="3">
    <source>
        <dbReference type="Proteomes" id="UP000051446"/>
    </source>
</evidence>
<feature type="compositionally biased region" description="Basic and acidic residues" evidence="1">
    <location>
        <begin position="78"/>
        <end position="87"/>
    </location>
</feature>
<sequence length="304" mass="32531">MHEQARLSRSHATLGQIGDLVSIEDIEKIYPTSASANNAVEVECANPRCNVKVSITIIAPAEAKKDRKITPSSHFRGKHIDGCDRKPAQTAQTSSTVSPTQPAHPLNTGIPVVWADPGATSPGTGGSKPGAPGQINPSGTSASGRSQVGAGTSQSQSQRVEKFAKAWLELTQQARRGQPLEAHWNTEGTYASAFYPFDYLNTQTMLPIGERIHTASVVSGRASNGDFHILLKEQTASTVPKVVIVDAAILNSSAAGRTLGTQLTNQTPQAQKTYLFFFGAFHANPTSGQEELTVAHRYHFYVQT</sequence>
<feature type="region of interest" description="Disordered" evidence="1">
    <location>
        <begin position="64"/>
        <end position="158"/>
    </location>
</feature>
<proteinExistence type="predicted"/>
<protein>
    <submittedName>
        <fullName evidence="2">Uncharacterized protein</fullName>
    </submittedName>
</protein>
<dbReference type="PATRIC" id="fig|75588.4.peg.5587"/>
<dbReference type="EMBL" id="JYLH01000009">
    <property type="protein sequence ID" value="KRP44618.1"/>
    <property type="molecule type" value="Genomic_DNA"/>
</dbReference>
<feature type="compositionally biased region" description="Polar residues" evidence="1">
    <location>
        <begin position="135"/>
        <end position="158"/>
    </location>
</feature>
<dbReference type="RefSeq" id="WP_057012994.1">
    <property type="nucleotide sequence ID" value="NZ_JYLH01000009.1"/>
</dbReference>
<reference evidence="2 3" key="1">
    <citation type="submission" date="2015-02" db="EMBL/GenBank/DDBJ databases">
        <title>Pseudomonas helleri sp. nov. and Pseudomonas weihenstephanensis sp. nov., isolated from raw cows milk.</title>
        <authorList>
            <person name="von Neubeck M."/>
            <person name="Huptas C."/>
            <person name="Wenning M."/>
            <person name="Scherer S."/>
        </authorList>
    </citation>
    <scope>NUCLEOTIDE SEQUENCE [LARGE SCALE GENOMIC DNA]</scope>
    <source>
        <strain evidence="2 3">DSM 17149</strain>
    </source>
</reference>
<evidence type="ECO:0000313" key="2">
    <source>
        <dbReference type="EMBL" id="KRP44618.1"/>
    </source>
</evidence>
<name>A0A0R2Y899_9PSED</name>
<feature type="compositionally biased region" description="Polar residues" evidence="1">
    <location>
        <begin position="89"/>
        <end position="101"/>
    </location>
</feature>
<dbReference type="Proteomes" id="UP000051446">
    <property type="component" value="Unassembled WGS sequence"/>
</dbReference>
<evidence type="ECO:0000256" key="1">
    <source>
        <dbReference type="SAM" id="MobiDB-lite"/>
    </source>
</evidence>
<gene>
    <name evidence="2" type="ORF">TU73_15800</name>
</gene>
<accession>A0A0R2Y899</accession>
<dbReference type="AlphaFoldDB" id="A0A0R2Y899"/>
<organism evidence="2 3">
    <name type="scientific">Pseudomonas libanensis</name>
    <dbReference type="NCBI Taxonomy" id="75588"/>
    <lineage>
        <taxon>Bacteria</taxon>
        <taxon>Pseudomonadati</taxon>
        <taxon>Pseudomonadota</taxon>
        <taxon>Gammaproteobacteria</taxon>
        <taxon>Pseudomonadales</taxon>
        <taxon>Pseudomonadaceae</taxon>
        <taxon>Pseudomonas</taxon>
    </lineage>
</organism>
<comment type="caution">
    <text evidence="2">The sequence shown here is derived from an EMBL/GenBank/DDBJ whole genome shotgun (WGS) entry which is preliminary data.</text>
</comment>